<dbReference type="Proteomes" id="UP001150581">
    <property type="component" value="Unassembled WGS sequence"/>
</dbReference>
<keyword evidence="1" id="KW-0808">Transferase</keyword>
<sequence length="1194" mass="130886">MHSFRVQLASTDQLTGHTPVSHRGGPSSSPPHSPKQEDIIAANEGAGTQAQAAQRRRRRRTLQRFELDADISTLPHSGSHHYIRGPGEQQQQQQVHSGATRQSKSMIETSLMASMAALLSSSPTPAPTPLYTPFAEFSPSLGQMHPQSPPLSLSPTQAKFHLHHNNPSLTLPPPPASLGNSHNHHHRGIGNDVHDAAAFTAQLSSADTVYSVGAAPKNYQFIQDRAHYRLRTVSPPRSYIEPPGVWLEIEDELDEDSTLSTDDDDNSSYYDIDSLRLSEDEDVFGVSSLDTSEWLDDRRLFRSVQSRDSPGSGQTSRGRALNSSRYGASGSHWREGQISPPSLALTPFVNQVGGHTPFLKFSGSAICKPMNERERQFYEAVDYLHRDLYKFVPSCLGVVNVTYRKPQDSDDPVPEVVLEQNLHILPSCLARQLVPSQTNKTMCTAAPGSFGARKMHLSGAWSQMQEQILKEALSPRALKARARQQARTRAQGPIRRRHSSTDLQPLYGKPSAPGTEKALAVESPEEAHSLDTERGIMMRDLEGLRMSRIYSNSASRTSSCDTDSTTSPASIASRRTSADSDIDAMDLALSDTAGIGTHKVEQVLAAVVDSEMEVDASGVGVPPRTISSRLVFGDSRVRSSSLLRHRSFPEEASTTADTLGERVPHKLPTMPLTPDVTGSARNADGQRTTKAGQGEGADDFENLWKKKCAKHMPTDADAIDGSTHQFILMADLTASTRRPCILDLKMGTRQHGVNAPPKKVISQTIKCAATTSKELGVRMCGLQVFKADRNRYLFQDKYYGRSLNKFTFQRSLLEFLDNGQDVMFFLIPSLLTKLRNLYHTVEQMHGFRFFGSSLLLVYDGYEATHIAEQQSVAALPEIGKGSANGVMKTRRPTVPSVSISHKPVATSAAATAQAAIALKVGSLSASASASASVAESRWRELASPKTPLLHNSKTPANSFSDPMDTLPISALGGSAAQPTWRSSFGTASESGSRGNSSAIKGSAHHVKRTHCSAATTSARPESVQIDLRIIDFVNCSFAVDPEVYSEPTLERPEESNHEACPPDAVASYFHQQSADQETVSEAENNRVFRAPPFSYSPSKQPRNADRRCSDSKQQQQQELFHVTEADPTPTCTCNEKCAGPDYGYLRGVRTLVREFADIWRRYASDEARTLHDQSILRASKDVGVTLKFFERRYM</sequence>
<evidence type="ECO:0000313" key="2">
    <source>
        <dbReference type="Proteomes" id="UP001150581"/>
    </source>
</evidence>
<gene>
    <name evidence="1" type="primary">KCS1_1</name>
    <name evidence="1" type="ORF">LPJ66_006612</name>
</gene>
<comment type="caution">
    <text evidence="1">The sequence shown here is derived from an EMBL/GenBank/DDBJ whole genome shotgun (WGS) entry which is preliminary data.</text>
</comment>
<name>A0ACC1IHA5_9FUNG</name>
<keyword evidence="1" id="KW-0418">Kinase</keyword>
<evidence type="ECO:0000313" key="1">
    <source>
        <dbReference type="EMBL" id="KAJ1891986.1"/>
    </source>
</evidence>
<organism evidence="1 2">
    <name type="scientific">Kickxella alabastrina</name>
    <dbReference type="NCBI Taxonomy" id="61397"/>
    <lineage>
        <taxon>Eukaryota</taxon>
        <taxon>Fungi</taxon>
        <taxon>Fungi incertae sedis</taxon>
        <taxon>Zoopagomycota</taxon>
        <taxon>Kickxellomycotina</taxon>
        <taxon>Kickxellomycetes</taxon>
        <taxon>Kickxellales</taxon>
        <taxon>Kickxellaceae</taxon>
        <taxon>Kickxella</taxon>
    </lineage>
</organism>
<dbReference type="EC" id="2.7.4.21" evidence="1"/>
<reference evidence="1" key="1">
    <citation type="submission" date="2022-07" db="EMBL/GenBank/DDBJ databases">
        <title>Phylogenomic reconstructions and comparative analyses of Kickxellomycotina fungi.</title>
        <authorList>
            <person name="Reynolds N.K."/>
            <person name="Stajich J.E."/>
            <person name="Barry K."/>
            <person name="Grigoriev I.V."/>
            <person name="Crous P."/>
            <person name="Smith M.E."/>
        </authorList>
    </citation>
    <scope>NUCLEOTIDE SEQUENCE</scope>
    <source>
        <strain evidence="1">Benny 63K</strain>
    </source>
</reference>
<accession>A0ACC1IHA5</accession>
<proteinExistence type="predicted"/>
<keyword evidence="2" id="KW-1185">Reference proteome</keyword>
<protein>
    <submittedName>
        <fullName evidence="1">Inositol polyphosphate kinase kcs1</fullName>
        <ecNumber evidence="1">2.7.4.21</ecNumber>
    </submittedName>
</protein>
<dbReference type="EMBL" id="JANBPG010001068">
    <property type="protein sequence ID" value="KAJ1891986.1"/>
    <property type="molecule type" value="Genomic_DNA"/>
</dbReference>